<keyword evidence="3" id="KW-1185">Reference proteome</keyword>
<feature type="compositionally biased region" description="Polar residues" evidence="1">
    <location>
        <begin position="56"/>
        <end position="66"/>
    </location>
</feature>
<name>A0ABD2MRW6_9CUCU</name>
<reference evidence="2 3" key="1">
    <citation type="journal article" date="2021" name="BMC Biol.">
        <title>Horizontally acquired antibacterial genes associated with adaptive radiation of ladybird beetles.</title>
        <authorList>
            <person name="Li H.S."/>
            <person name="Tang X.F."/>
            <person name="Huang Y.H."/>
            <person name="Xu Z.Y."/>
            <person name="Chen M.L."/>
            <person name="Du X.Y."/>
            <person name="Qiu B.Y."/>
            <person name="Chen P.T."/>
            <person name="Zhang W."/>
            <person name="Slipinski A."/>
            <person name="Escalona H.E."/>
            <person name="Waterhouse R.M."/>
            <person name="Zwick A."/>
            <person name="Pang H."/>
        </authorList>
    </citation>
    <scope>NUCLEOTIDE SEQUENCE [LARGE SCALE GENOMIC DNA]</scope>
    <source>
        <strain evidence="2">SYSU2018</strain>
    </source>
</reference>
<feature type="region of interest" description="Disordered" evidence="1">
    <location>
        <begin position="1"/>
        <end position="79"/>
    </location>
</feature>
<dbReference type="Proteomes" id="UP001516400">
    <property type="component" value="Unassembled WGS sequence"/>
</dbReference>
<feature type="compositionally biased region" description="Basic and acidic residues" evidence="1">
    <location>
        <begin position="1"/>
        <end position="34"/>
    </location>
</feature>
<organism evidence="2 3">
    <name type="scientific">Cryptolaemus montrouzieri</name>
    <dbReference type="NCBI Taxonomy" id="559131"/>
    <lineage>
        <taxon>Eukaryota</taxon>
        <taxon>Metazoa</taxon>
        <taxon>Ecdysozoa</taxon>
        <taxon>Arthropoda</taxon>
        <taxon>Hexapoda</taxon>
        <taxon>Insecta</taxon>
        <taxon>Pterygota</taxon>
        <taxon>Neoptera</taxon>
        <taxon>Endopterygota</taxon>
        <taxon>Coleoptera</taxon>
        <taxon>Polyphaga</taxon>
        <taxon>Cucujiformia</taxon>
        <taxon>Coccinelloidea</taxon>
        <taxon>Coccinellidae</taxon>
        <taxon>Scymninae</taxon>
        <taxon>Scymnini</taxon>
        <taxon>Cryptolaemus</taxon>
    </lineage>
</organism>
<protein>
    <submittedName>
        <fullName evidence="2">Uncharacterized protein</fullName>
    </submittedName>
</protein>
<dbReference type="AlphaFoldDB" id="A0ABD2MRW6"/>
<dbReference type="EMBL" id="JABFTP020000021">
    <property type="protein sequence ID" value="KAL3268841.1"/>
    <property type="molecule type" value="Genomic_DNA"/>
</dbReference>
<evidence type="ECO:0000256" key="1">
    <source>
        <dbReference type="SAM" id="MobiDB-lite"/>
    </source>
</evidence>
<evidence type="ECO:0000313" key="2">
    <source>
        <dbReference type="EMBL" id="KAL3268841.1"/>
    </source>
</evidence>
<accession>A0ABD2MRW6</accession>
<comment type="caution">
    <text evidence="2">The sequence shown here is derived from an EMBL/GenBank/DDBJ whole genome shotgun (WGS) entry which is preliminary data.</text>
</comment>
<sequence>MSSRPLRDRKIAEISNISKDKKDGMGDDDKRIADPDYQAKNVMDLEDSEPDPSPSTSAVLTGSQPKQSERCPRKPQKLNLRWKKKNLLLNEQQLRFLGNEN</sequence>
<evidence type="ECO:0000313" key="3">
    <source>
        <dbReference type="Proteomes" id="UP001516400"/>
    </source>
</evidence>
<gene>
    <name evidence="2" type="ORF">HHI36_007932</name>
</gene>
<proteinExistence type="predicted"/>